<evidence type="ECO:0000259" key="1">
    <source>
        <dbReference type="SMART" id="SM00642"/>
    </source>
</evidence>
<dbReference type="PANTHER" id="PTHR47786">
    <property type="entry name" value="ALPHA-1,4-GLUCAN:MALTOSE-1-PHOSPHATE MALTOSYLTRANSFERASE"/>
    <property type="match status" value="1"/>
</dbReference>
<dbReference type="GO" id="GO:0005975">
    <property type="term" value="P:carbohydrate metabolic process"/>
    <property type="evidence" value="ECO:0007669"/>
    <property type="project" value="InterPro"/>
</dbReference>
<evidence type="ECO:0000313" key="2">
    <source>
        <dbReference type="EMBL" id="HHS29197.1"/>
    </source>
</evidence>
<dbReference type="SUPFAM" id="SSF51445">
    <property type="entry name" value="(Trans)glycosidases"/>
    <property type="match status" value="1"/>
</dbReference>
<dbReference type="InterPro" id="IPR017853">
    <property type="entry name" value="GH"/>
</dbReference>
<dbReference type="CDD" id="cd11347">
    <property type="entry name" value="AmyAc_1"/>
    <property type="match status" value="1"/>
</dbReference>
<reference evidence="2" key="1">
    <citation type="journal article" date="2020" name="mSystems">
        <title>Genome- and Community-Level Interaction Insights into Carbon Utilization and Element Cycling Functions of Hydrothermarchaeota in Hydrothermal Sediment.</title>
        <authorList>
            <person name="Zhou Z."/>
            <person name="Liu Y."/>
            <person name="Xu W."/>
            <person name="Pan J."/>
            <person name="Luo Z.H."/>
            <person name="Li M."/>
        </authorList>
    </citation>
    <scope>NUCLEOTIDE SEQUENCE [LARGE SCALE GENOMIC DNA]</scope>
    <source>
        <strain evidence="2">SpSt-767</strain>
    </source>
</reference>
<dbReference type="PANTHER" id="PTHR47786:SF2">
    <property type="entry name" value="GLYCOSYL HYDROLASE FAMILY 13 CATALYTIC DOMAIN-CONTAINING PROTEIN"/>
    <property type="match status" value="1"/>
</dbReference>
<gene>
    <name evidence="2" type="ORF">ENV52_05785</name>
</gene>
<dbReference type="AlphaFoldDB" id="A0A7V6A2Q4"/>
<dbReference type="EMBL" id="DTGR01000091">
    <property type="protein sequence ID" value="HHS29197.1"/>
    <property type="molecule type" value="Genomic_DNA"/>
</dbReference>
<accession>A0A7V6A2Q4</accession>
<organism evidence="2">
    <name type="scientific">Desulfobacca acetoxidans</name>
    <dbReference type="NCBI Taxonomy" id="60893"/>
    <lineage>
        <taxon>Bacteria</taxon>
        <taxon>Pseudomonadati</taxon>
        <taxon>Thermodesulfobacteriota</taxon>
        <taxon>Desulfobaccia</taxon>
        <taxon>Desulfobaccales</taxon>
        <taxon>Desulfobaccaceae</taxon>
        <taxon>Desulfobacca</taxon>
    </lineage>
</organism>
<dbReference type="Pfam" id="PF00128">
    <property type="entry name" value="Alpha-amylase"/>
    <property type="match status" value="1"/>
</dbReference>
<feature type="domain" description="Glycosyl hydrolase family 13 catalytic" evidence="1">
    <location>
        <begin position="2"/>
        <end position="405"/>
    </location>
</feature>
<dbReference type="InterPro" id="IPR006047">
    <property type="entry name" value="GH13_cat_dom"/>
</dbReference>
<comment type="caution">
    <text evidence="2">The sequence shown here is derived from an EMBL/GenBank/DDBJ whole genome shotgun (WGS) entry which is preliminary data.</text>
</comment>
<dbReference type="Gene3D" id="3.20.20.80">
    <property type="entry name" value="Glycosidases"/>
    <property type="match status" value="1"/>
</dbReference>
<protein>
    <submittedName>
        <fullName evidence="2">Alpha-amylase</fullName>
    </submittedName>
</protein>
<dbReference type="SMART" id="SM00642">
    <property type="entry name" value="Aamy"/>
    <property type="match status" value="1"/>
</dbReference>
<name>A0A7V6A2Q4_9BACT</name>
<proteinExistence type="predicted"/>
<sequence>MVSYPTLYQINTRVWLREIADSPGLSATLADIPDKALDRIASLGFDYVWFLGLWQTGPAGRQAALGRPDWRQAFQKVLPDLTEADVTGSPFAVVGYTLNRDFGDATSLHDLRQRLQARGLKLVVDFIPNHTALDHPWVRTHPEFYIHGSQADLDREPDNYRQSETERGTVILAHGRDPYFPGWTDTLQLNYRHPVLREAMTQELLTLSDIADGVRCDMAMLLLPEIIQQTWGKRSLPADGVAPVDTSFWPEAISRVKARNPHFMFMAEVYWGLQPKLLQQGFDYAYDKRLYDLLWGRNPAQVRAHLEKNLPFQGKLVHFLENHDESRAAAKFPLAVHQAAAVITYFLPGLRFFHEGQLEGRRIQVPMQLGRRPAEPVDPALQEFYDNLLNCLKRPEVRQGRWQLRKISPAPAGNFASDRLLAFSWEGTGGQHLLVAVNYGPTRGQGYMDLSDLDLGGHSRTLLDVMTTAAEDEKRPELSPQGLYLDLPAWGFRVLVIPKDHSGKA</sequence>